<proteinExistence type="predicted"/>
<dbReference type="Proteomes" id="UP000319257">
    <property type="component" value="Unassembled WGS sequence"/>
</dbReference>
<keyword evidence="9" id="KW-1185">Reference proteome</keyword>
<name>A0A507BC80_9PEZI</name>
<feature type="transmembrane region" description="Helical" evidence="6">
    <location>
        <begin position="413"/>
        <end position="434"/>
    </location>
</feature>
<evidence type="ECO:0000256" key="1">
    <source>
        <dbReference type="ARBA" id="ARBA00004141"/>
    </source>
</evidence>
<dbReference type="PANTHER" id="PTHR43791:SF3">
    <property type="entry name" value="MAJOR FACILITATOR SUPERFAMILY (MFS) PROFILE DOMAIN-CONTAINING PROTEIN"/>
    <property type="match status" value="1"/>
</dbReference>
<dbReference type="InterPro" id="IPR036259">
    <property type="entry name" value="MFS_trans_sf"/>
</dbReference>
<evidence type="ECO:0000313" key="9">
    <source>
        <dbReference type="Proteomes" id="UP000319257"/>
    </source>
</evidence>
<keyword evidence="3 6" id="KW-0812">Transmembrane</keyword>
<keyword evidence="5 6" id="KW-0472">Membrane</keyword>
<dbReference type="OrthoDB" id="3639251at2759"/>
<evidence type="ECO:0000256" key="5">
    <source>
        <dbReference type="ARBA" id="ARBA00023136"/>
    </source>
</evidence>
<evidence type="ECO:0000256" key="2">
    <source>
        <dbReference type="ARBA" id="ARBA00022448"/>
    </source>
</evidence>
<reference evidence="8 9" key="1">
    <citation type="submission" date="2019-06" db="EMBL/GenBank/DDBJ databases">
        <title>Draft genome sequence of the filamentous fungus Phialemoniopsis curvata isolated from diesel fuel.</title>
        <authorList>
            <person name="Varaljay V.A."/>
            <person name="Lyon W.J."/>
            <person name="Crouch A.L."/>
            <person name="Drake C.E."/>
            <person name="Hollomon J.M."/>
            <person name="Nadeau L.J."/>
            <person name="Nunn H.S."/>
            <person name="Stevenson B.S."/>
            <person name="Bojanowski C.L."/>
            <person name="Crookes-Goodson W.J."/>
        </authorList>
    </citation>
    <scope>NUCLEOTIDE SEQUENCE [LARGE SCALE GENOMIC DNA]</scope>
    <source>
        <strain evidence="8 9">D216</strain>
    </source>
</reference>
<feature type="transmembrane region" description="Helical" evidence="6">
    <location>
        <begin position="380"/>
        <end position="401"/>
    </location>
</feature>
<dbReference type="GeneID" id="41971360"/>
<dbReference type="InterPro" id="IPR011701">
    <property type="entry name" value="MFS"/>
</dbReference>
<feature type="transmembrane region" description="Helical" evidence="6">
    <location>
        <begin position="347"/>
        <end position="368"/>
    </location>
</feature>
<organism evidence="8 9">
    <name type="scientific">Thyridium curvatum</name>
    <dbReference type="NCBI Taxonomy" id="1093900"/>
    <lineage>
        <taxon>Eukaryota</taxon>
        <taxon>Fungi</taxon>
        <taxon>Dikarya</taxon>
        <taxon>Ascomycota</taxon>
        <taxon>Pezizomycotina</taxon>
        <taxon>Sordariomycetes</taxon>
        <taxon>Sordariomycetidae</taxon>
        <taxon>Thyridiales</taxon>
        <taxon>Thyridiaceae</taxon>
        <taxon>Thyridium</taxon>
    </lineage>
</organism>
<gene>
    <name evidence="8" type="ORF">E0L32_003913</name>
</gene>
<dbReference type="InParanoid" id="A0A507BC80"/>
<evidence type="ECO:0000256" key="3">
    <source>
        <dbReference type="ARBA" id="ARBA00022692"/>
    </source>
</evidence>
<dbReference type="PROSITE" id="PS50850">
    <property type="entry name" value="MFS"/>
    <property type="match status" value="1"/>
</dbReference>
<dbReference type="SUPFAM" id="SSF103473">
    <property type="entry name" value="MFS general substrate transporter"/>
    <property type="match status" value="1"/>
</dbReference>
<sequence length="458" mass="50539">MPENTGHFVEVEKRIDPEANHGETQQSIIIDPEREKALMSSMGAARISGIDAALDLAVGSRVSIALLVFYIGYVIVELPSNIIIRKAGPAAWLSFLAVAWGVVTLAVGFIKNWESLVVLRVLLGIFEGGVFPGGIYLVSSWYKKSEVQKRIAIFFLTGSFLSSFSNILAYCLIYISSDPFVHGWKWIFIVEGTVTIVVGIGAYFVMVDFPSSKRNKFLTQEEATLVEARLLQERGENQTVHVSLQVIWDCLKDWKVWLLAFQYQTGSTGVYAFLFFLPIILKNSLGFSQQNSFLLSTPPAAFAVIVAFTISWFADKTKCRAPFMFGASIVGIIGLAMIGFLKNPIPRYVGAFLGQAASNTIVVTGIAWGQNNVRQDQKRAVVTAVQITLSAIGGIYSSTVFRQQDAPNYLPGVIAMGILFVLNTILAPITIFILRRANSRADQGLEQIEGTDWFRYTV</sequence>
<evidence type="ECO:0000256" key="6">
    <source>
        <dbReference type="SAM" id="Phobius"/>
    </source>
</evidence>
<dbReference type="EMBL" id="SKBQ01000018">
    <property type="protein sequence ID" value="TPX16264.1"/>
    <property type="molecule type" value="Genomic_DNA"/>
</dbReference>
<feature type="transmembrane region" description="Helical" evidence="6">
    <location>
        <begin position="151"/>
        <end position="175"/>
    </location>
</feature>
<evidence type="ECO:0000256" key="4">
    <source>
        <dbReference type="ARBA" id="ARBA00022989"/>
    </source>
</evidence>
<keyword evidence="2" id="KW-0813">Transport</keyword>
<keyword evidence="4 6" id="KW-1133">Transmembrane helix</keyword>
<dbReference type="RefSeq" id="XP_030997975.1">
    <property type="nucleotide sequence ID" value="XM_031138265.1"/>
</dbReference>
<comment type="caution">
    <text evidence="8">The sequence shown here is derived from an EMBL/GenBank/DDBJ whole genome shotgun (WGS) entry which is preliminary data.</text>
</comment>
<feature type="transmembrane region" description="Helical" evidence="6">
    <location>
        <begin position="116"/>
        <end position="139"/>
    </location>
</feature>
<feature type="transmembrane region" description="Helical" evidence="6">
    <location>
        <begin position="256"/>
        <end position="281"/>
    </location>
</feature>
<dbReference type="Pfam" id="PF07690">
    <property type="entry name" value="MFS_1"/>
    <property type="match status" value="1"/>
</dbReference>
<dbReference type="Gene3D" id="1.20.1250.20">
    <property type="entry name" value="MFS general substrate transporter like domains"/>
    <property type="match status" value="2"/>
</dbReference>
<dbReference type="PANTHER" id="PTHR43791">
    <property type="entry name" value="PERMEASE-RELATED"/>
    <property type="match status" value="1"/>
</dbReference>
<feature type="transmembrane region" description="Helical" evidence="6">
    <location>
        <begin position="90"/>
        <end position="110"/>
    </location>
</feature>
<dbReference type="InterPro" id="IPR020846">
    <property type="entry name" value="MFS_dom"/>
</dbReference>
<feature type="transmembrane region" description="Helical" evidence="6">
    <location>
        <begin position="187"/>
        <end position="206"/>
    </location>
</feature>
<dbReference type="GO" id="GO:0022857">
    <property type="term" value="F:transmembrane transporter activity"/>
    <property type="evidence" value="ECO:0007669"/>
    <property type="project" value="InterPro"/>
</dbReference>
<feature type="transmembrane region" description="Helical" evidence="6">
    <location>
        <begin position="58"/>
        <end position="78"/>
    </location>
</feature>
<feature type="transmembrane region" description="Helical" evidence="6">
    <location>
        <begin position="293"/>
        <end position="314"/>
    </location>
</feature>
<accession>A0A507BC80</accession>
<dbReference type="AlphaFoldDB" id="A0A507BC80"/>
<evidence type="ECO:0000313" key="8">
    <source>
        <dbReference type="EMBL" id="TPX16264.1"/>
    </source>
</evidence>
<comment type="subcellular location">
    <subcellularLocation>
        <location evidence="1">Membrane</location>
        <topology evidence="1">Multi-pass membrane protein</topology>
    </subcellularLocation>
</comment>
<feature type="transmembrane region" description="Helical" evidence="6">
    <location>
        <begin position="321"/>
        <end position="341"/>
    </location>
</feature>
<dbReference type="GO" id="GO:0016020">
    <property type="term" value="C:membrane"/>
    <property type="evidence" value="ECO:0007669"/>
    <property type="project" value="UniProtKB-SubCell"/>
</dbReference>
<evidence type="ECO:0000259" key="7">
    <source>
        <dbReference type="PROSITE" id="PS50850"/>
    </source>
</evidence>
<dbReference type="FunFam" id="1.20.1250.20:FF:000013">
    <property type="entry name" value="MFS general substrate transporter"/>
    <property type="match status" value="1"/>
</dbReference>
<feature type="domain" description="Major facilitator superfamily (MFS) profile" evidence="7">
    <location>
        <begin position="1"/>
        <end position="439"/>
    </location>
</feature>
<protein>
    <recommendedName>
        <fullName evidence="7">Major facilitator superfamily (MFS) profile domain-containing protein</fullName>
    </recommendedName>
</protein>